<organism evidence="2">
    <name type="scientific">Podospora anserina (strain S / ATCC MYA-4624 / DSM 980 / FGSC 10383)</name>
    <name type="common">Pleurage anserina</name>
    <dbReference type="NCBI Taxonomy" id="515849"/>
    <lineage>
        <taxon>Eukaryota</taxon>
        <taxon>Fungi</taxon>
        <taxon>Dikarya</taxon>
        <taxon>Ascomycota</taxon>
        <taxon>Pezizomycotina</taxon>
        <taxon>Sordariomycetes</taxon>
        <taxon>Sordariomycetidae</taxon>
        <taxon>Sordariales</taxon>
        <taxon>Podosporaceae</taxon>
        <taxon>Podospora</taxon>
        <taxon>Podospora anserina</taxon>
    </lineage>
</organism>
<name>B2AFM6_PODAN</name>
<sequence length="435" mass="48090">MPPRKQIGVPSTAPTRRSSRVAAREATTTPEPAHPPSLKATKASASATPKPRKSSTVRHRPRRRSPRTQAAIEEELAGEVHDAAAGQDASEERKASAVDSFDWSTLTRGNQFCYGNEEEHISVGTGFHLPGTNKHIPSQYPSPCNMRFEVQSGNSKIKKSGGVRIIGGADGIKMIPFVNIEHVIILPEPKAKRQKNHRVLIVPTAATGLSPIKRKYPKIISYSLPNKNADKDLIGTIGEAADASKDTYLSVFRKVFNQKLKSFGKSVIDATDFQKAGIWEGKTTARFRLNYQPHQRTSHIRARSAFSGHSYFLREGLVFLHDSNGRHGGEDLHLFIPFNSSSKSLFLLAYENGEPVGVGYLIEDLSEPYFAATADAKKDEQNSLMIGFDGLPVELLDELKKWSEGNRIKTTRMNLGGLSTTMPETHQRQASRRRV</sequence>
<evidence type="ECO:0000256" key="1">
    <source>
        <dbReference type="SAM" id="MobiDB-lite"/>
    </source>
</evidence>
<dbReference type="Proteomes" id="UP000001197">
    <property type="component" value="Chromosome 5"/>
</dbReference>
<dbReference type="HOGENOM" id="CLU_630237_0_0_1"/>
<evidence type="ECO:0000313" key="2">
    <source>
        <dbReference type="EMBL" id="CAP62247.1"/>
    </source>
</evidence>
<feature type="region of interest" description="Disordered" evidence="1">
    <location>
        <begin position="416"/>
        <end position="435"/>
    </location>
</feature>
<keyword evidence="4" id="KW-1185">Reference proteome</keyword>
<evidence type="ECO:0000313" key="4">
    <source>
        <dbReference type="Proteomes" id="UP000001197"/>
    </source>
</evidence>
<protein>
    <submittedName>
        <fullName evidence="2">Podospora anserina S mat+ genomic DNA chromosome 5, supercontig 7</fullName>
    </submittedName>
</protein>
<proteinExistence type="predicted"/>
<gene>
    <name evidence="2" type="ORF">PODANS_5_12034</name>
</gene>
<reference evidence="2" key="2">
    <citation type="submission" date="2008-07" db="EMBL/GenBank/DDBJ databases">
        <authorList>
            <person name="Genoscope - CEA"/>
        </authorList>
    </citation>
    <scope>NUCLEOTIDE SEQUENCE</scope>
    <source>
        <strain evidence="2">S mat+</strain>
    </source>
</reference>
<dbReference type="EMBL" id="CU633461">
    <property type="protein sequence ID" value="CAP62247.1"/>
    <property type="molecule type" value="Genomic_DNA"/>
</dbReference>
<dbReference type="EMBL" id="FO904940">
    <property type="protein sequence ID" value="CDP29658.1"/>
    <property type="molecule type" value="Genomic_DNA"/>
</dbReference>
<dbReference type="VEuPathDB" id="FungiDB:PODANS_5_12034"/>
<dbReference type="KEGG" id="pan:PODANSg1487"/>
<evidence type="ECO:0000313" key="3">
    <source>
        <dbReference type="EMBL" id="CDP29658.1"/>
    </source>
</evidence>
<dbReference type="GeneID" id="6188588"/>
<reference evidence="4" key="3">
    <citation type="journal article" date="2014" name="Genetics">
        <title>Maintaining two mating types: Structure of the mating type locus and its role in heterokaryosis in Podospora anserina.</title>
        <authorList>
            <person name="Grognet P."/>
            <person name="Bidard F."/>
            <person name="Kuchly C."/>
            <person name="Tong L.C.H."/>
            <person name="Coppin E."/>
            <person name="Benkhali J.A."/>
            <person name="Couloux A."/>
            <person name="Wincker P."/>
            <person name="Debuchy R."/>
            <person name="Silar P."/>
        </authorList>
    </citation>
    <scope>GENOME REANNOTATION</scope>
    <source>
        <strain evidence="4">S / ATCC MYA-4624 / DSM 980 / FGSC 10383</strain>
    </source>
</reference>
<dbReference type="OrthoDB" id="5404489at2759"/>
<dbReference type="RefSeq" id="XP_001904465.1">
    <property type="nucleotide sequence ID" value="XM_001904430.1"/>
</dbReference>
<dbReference type="AlphaFoldDB" id="B2AFM6"/>
<accession>B2AFM6</accession>
<feature type="compositionally biased region" description="Basic residues" evidence="1">
    <location>
        <begin position="50"/>
        <end position="66"/>
    </location>
</feature>
<reference evidence="2 4" key="1">
    <citation type="journal article" date="2008" name="Genome Biol.">
        <title>The genome sequence of the model ascomycete fungus Podospora anserina.</title>
        <authorList>
            <person name="Espagne E."/>
            <person name="Lespinet O."/>
            <person name="Malagnac F."/>
            <person name="Da Silva C."/>
            <person name="Jaillon O."/>
            <person name="Porcel B.M."/>
            <person name="Couloux A."/>
            <person name="Aury J.-M."/>
            <person name="Segurens B."/>
            <person name="Poulain J."/>
            <person name="Anthouard V."/>
            <person name="Grossetete S."/>
            <person name="Khalili H."/>
            <person name="Coppin E."/>
            <person name="Dequard-Chablat M."/>
            <person name="Picard M."/>
            <person name="Contamine V."/>
            <person name="Arnaise S."/>
            <person name="Bourdais A."/>
            <person name="Berteaux-Lecellier V."/>
            <person name="Gautheret D."/>
            <person name="de Vries R.P."/>
            <person name="Battaglia E."/>
            <person name="Coutinho P.M."/>
            <person name="Danchin E.G.J."/>
            <person name="Henrissat B."/>
            <person name="El Khoury R."/>
            <person name="Sainsard-Chanet A."/>
            <person name="Boivin A."/>
            <person name="Pinan-Lucarre B."/>
            <person name="Sellem C.H."/>
            <person name="Debuchy R."/>
            <person name="Wincker P."/>
            <person name="Weissenbach J."/>
            <person name="Silar P."/>
        </authorList>
    </citation>
    <scope>NUCLEOTIDE SEQUENCE [LARGE SCALE GENOMIC DNA]</scope>
    <source>
        <strain evidence="4">S / ATCC MYA-4624 / DSM 980 / FGSC 10383</strain>
        <strain evidence="2">S mat+</strain>
    </source>
</reference>
<feature type="compositionally biased region" description="Low complexity" evidence="1">
    <location>
        <begin position="24"/>
        <end position="49"/>
    </location>
</feature>
<feature type="region of interest" description="Disordered" evidence="1">
    <location>
        <begin position="1"/>
        <end position="99"/>
    </location>
</feature>
<reference evidence="3" key="4">
    <citation type="submission" date="2015-04" db="EMBL/GenBank/DDBJ databases">
        <title>Maintaining two mating types: Structure of the mating type locus and its role in heterokaryosis in Podospora anserina.</title>
        <authorList>
            <person name="Grognet P."/>
            <person name="Bidard F."/>
            <person name="Kuchly C."/>
            <person name="Chan Ho Tong L."/>
            <person name="Coppin E."/>
            <person name="Ait Benkhali J."/>
            <person name="Couloux A."/>
            <person name="Wincker P."/>
            <person name="Debuchy R."/>
            <person name="Silar P."/>
        </authorList>
    </citation>
    <scope>NUCLEOTIDE SEQUENCE</scope>
</reference>